<accession>A0A448WLW4</accession>
<dbReference type="AlphaFoldDB" id="A0A448WLW4"/>
<sequence>MRYANVMRHNKVDQEPASTCCFATLQPRLSNYEPSKVGVNASSQCSHAGHNQEGRGRGERTGYVGQRASEDTTMHPDALELYYGNGNLVHSNVIFLSSYKPYVWRPGRWARIDITAEDTTTRCTRSLHFGTATRIWQNGALTFTDLSWAKRSQNACANIGDVQLSGGLWQKCPSLRARLLRNEETVKPNATVQLARETLEGEIQVAFAAGSSRSEPACWYTHSLSKIIFYKRTGYRLLPGREKESKGRIQANISGLSGGSILLNQMMVPRKFPLG</sequence>
<dbReference type="EMBL" id="CAAALY010022858">
    <property type="protein sequence ID" value="VEL14945.1"/>
    <property type="molecule type" value="Genomic_DNA"/>
</dbReference>
<proteinExistence type="predicted"/>
<comment type="caution">
    <text evidence="2">The sequence shown here is derived from an EMBL/GenBank/DDBJ whole genome shotgun (WGS) entry which is preliminary data.</text>
</comment>
<feature type="region of interest" description="Disordered" evidence="1">
    <location>
        <begin position="40"/>
        <end position="62"/>
    </location>
</feature>
<reference evidence="2" key="1">
    <citation type="submission" date="2018-11" db="EMBL/GenBank/DDBJ databases">
        <authorList>
            <consortium name="Pathogen Informatics"/>
        </authorList>
    </citation>
    <scope>NUCLEOTIDE SEQUENCE</scope>
</reference>
<organism evidence="2 3">
    <name type="scientific">Protopolystoma xenopodis</name>
    <dbReference type="NCBI Taxonomy" id="117903"/>
    <lineage>
        <taxon>Eukaryota</taxon>
        <taxon>Metazoa</taxon>
        <taxon>Spiralia</taxon>
        <taxon>Lophotrochozoa</taxon>
        <taxon>Platyhelminthes</taxon>
        <taxon>Monogenea</taxon>
        <taxon>Polyopisthocotylea</taxon>
        <taxon>Polystomatidea</taxon>
        <taxon>Polystomatidae</taxon>
        <taxon>Protopolystoma</taxon>
    </lineage>
</organism>
<name>A0A448WLW4_9PLAT</name>
<feature type="compositionally biased region" description="Basic and acidic residues" evidence="1">
    <location>
        <begin position="50"/>
        <end position="60"/>
    </location>
</feature>
<gene>
    <name evidence="2" type="ORF">PXEA_LOCUS8385</name>
</gene>
<evidence type="ECO:0000313" key="2">
    <source>
        <dbReference type="EMBL" id="VEL14945.1"/>
    </source>
</evidence>
<evidence type="ECO:0000256" key="1">
    <source>
        <dbReference type="SAM" id="MobiDB-lite"/>
    </source>
</evidence>
<keyword evidence="3" id="KW-1185">Reference proteome</keyword>
<evidence type="ECO:0000313" key="3">
    <source>
        <dbReference type="Proteomes" id="UP000784294"/>
    </source>
</evidence>
<dbReference type="Proteomes" id="UP000784294">
    <property type="component" value="Unassembled WGS sequence"/>
</dbReference>
<protein>
    <submittedName>
        <fullName evidence="2">Uncharacterized protein</fullName>
    </submittedName>
</protein>